<evidence type="ECO:0000313" key="2">
    <source>
        <dbReference type="EMBL" id="CAF1709620.1"/>
    </source>
</evidence>
<evidence type="ECO:0000256" key="1">
    <source>
        <dbReference type="SAM" id="Phobius"/>
    </source>
</evidence>
<keyword evidence="1" id="KW-0812">Transmembrane</keyword>
<feature type="transmembrane region" description="Helical" evidence="1">
    <location>
        <begin position="29"/>
        <end position="49"/>
    </location>
</feature>
<reference evidence="2" key="1">
    <citation type="submission" date="2021-01" db="EMBL/GenBank/DDBJ databases">
        <authorList>
            <consortium name="Genoscope - CEA"/>
            <person name="William W."/>
        </authorList>
    </citation>
    <scope>NUCLEOTIDE SEQUENCE</scope>
</reference>
<accession>A0A816IN87</accession>
<name>A0A816IN87_BRANA</name>
<dbReference type="EMBL" id="HG994367">
    <property type="protein sequence ID" value="CAF1709620.1"/>
    <property type="molecule type" value="Genomic_DNA"/>
</dbReference>
<dbReference type="Proteomes" id="UP001295469">
    <property type="component" value="Chromosome C03"/>
</dbReference>
<keyword evidence="1" id="KW-1133">Transmembrane helix</keyword>
<keyword evidence="1" id="KW-0472">Membrane</keyword>
<organism evidence="2">
    <name type="scientific">Brassica napus</name>
    <name type="common">Rape</name>
    <dbReference type="NCBI Taxonomy" id="3708"/>
    <lineage>
        <taxon>Eukaryota</taxon>
        <taxon>Viridiplantae</taxon>
        <taxon>Streptophyta</taxon>
        <taxon>Embryophyta</taxon>
        <taxon>Tracheophyta</taxon>
        <taxon>Spermatophyta</taxon>
        <taxon>Magnoliopsida</taxon>
        <taxon>eudicotyledons</taxon>
        <taxon>Gunneridae</taxon>
        <taxon>Pentapetalae</taxon>
        <taxon>rosids</taxon>
        <taxon>malvids</taxon>
        <taxon>Brassicales</taxon>
        <taxon>Brassicaceae</taxon>
        <taxon>Brassiceae</taxon>
        <taxon>Brassica</taxon>
    </lineage>
</organism>
<feature type="transmembrane region" description="Helical" evidence="1">
    <location>
        <begin position="55"/>
        <end position="73"/>
    </location>
</feature>
<gene>
    <name evidence="2" type="ORF">DARMORV10_C03P75290.1</name>
</gene>
<protein>
    <submittedName>
        <fullName evidence="2">(rape) hypothetical protein</fullName>
    </submittedName>
</protein>
<proteinExistence type="predicted"/>
<dbReference type="AlphaFoldDB" id="A0A816IN87"/>
<sequence>MVVKNNDGERNECVSACLKKRRIEKNELVAVYTIFGQMNSIVYILIATYVRLPYYLRHISILLLKNVIICHVFKFDRSLLRHFV</sequence>